<comment type="caution">
    <text evidence="2">The sequence shown here is derived from an EMBL/GenBank/DDBJ whole genome shotgun (WGS) entry which is preliminary data.</text>
</comment>
<dbReference type="SUPFAM" id="SSF56801">
    <property type="entry name" value="Acetyl-CoA synthetase-like"/>
    <property type="match status" value="1"/>
</dbReference>
<evidence type="ECO:0000259" key="1">
    <source>
        <dbReference type="Pfam" id="PF00668"/>
    </source>
</evidence>
<dbReference type="PANTHER" id="PTHR45527">
    <property type="entry name" value="NONRIBOSOMAL PEPTIDE SYNTHETASE"/>
    <property type="match status" value="1"/>
</dbReference>
<proteinExistence type="predicted"/>
<dbReference type="InterPro" id="IPR042099">
    <property type="entry name" value="ANL_N_sf"/>
</dbReference>
<dbReference type="Proteomes" id="UP000467305">
    <property type="component" value="Unassembled WGS sequence"/>
</dbReference>
<dbReference type="GO" id="GO:0005737">
    <property type="term" value="C:cytoplasm"/>
    <property type="evidence" value="ECO:0007669"/>
    <property type="project" value="TreeGrafter"/>
</dbReference>
<feature type="non-terminal residue" evidence="2">
    <location>
        <position position="1"/>
    </location>
</feature>
<dbReference type="Gene3D" id="3.40.50.12780">
    <property type="entry name" value="N-terminal domain of ligase-like"/>
    <property type="match status" value="1"/>
</dbReference>
<dbReference type="InterPro" id="IPR023213">
    <property type="entry name" value="CAT-like_dom_sf"/>
</dbReference>
<evidence type="ECO:0000313" key="2">
    <source>
        <dbReference type="EMBL" id="KAB1151732.1"/>
    </source>
</evidence>
<name>A0A7J5A564_9FLAO</name>
<sequence>VYPMNGVEKGMVFHSLRSKPANVHEIVYHEQNIYDYGVENFDFDLFKHAVNLMVSKHTTLRKIYDLENFAHIILKNADPEVNFIDIQHLDREEQDVFIKNKLLEEKKRQTELSFSLLWRINVIKVRDDYQYLLLDFHHSFFDGWSLSSFITELSNTYSILMDDKNYVPKAIESTYKDQIIGELSAAKSQESIAYWQKELDGYTRLELPSTEDEHQFKSEWFDYGRDYRSSLEKLASNYNTSFKHLCFAAYVYAMNMLSFEEDITLGIVTNNRPLTSDGDRLLGCFLNTIPFRAKIPKNLTWGGYINYIEDKLRVLKYHERVPFYKILEITKEPANEHNPIFDISFNYIDFRRYTEIQDTEEQIVRPNEFKESNFYMNNNTSIDFHIYARDNDFRLALTHSTATFSTKEIEKLSSYFKSTLDQFLNETEEPLQKETILTRCDKDKIQSLNTLLDVSYPESLTIVDLFEAQVENYPNSVAVVYEDETLTYSELNNLSNILAYDLRS</sequence>
<dbReference type="Pfam" id="PF00668">
    <property type="entry name" value="Condensation"/>
    <property type="match status" value="1"/>
</dbReference>
<dbReference type="OrthoDB" id="9765680at2"/>
<gene>
    <name evidence="2" type="ORF">F7018_18040</name>
</gene>
<dbReference type="PANTHER" id="PTHR45527:SF1">
    <property type="entry name" value="FATTY ACID SYNTHASE"/>
    <property type="match status" value="1"/>
</dbReference>
<dbReference type="Gene3D" id="3.30.559.10">
    <property type="entry name" value="Chloramphenicol acetyltransferase-like domain"/>
    <property type="match status" value="1"/>
</dbReference>
<dbReference type="GO" id="GO:0031177">
    <property type="term" value="F:phosphopantetheine binding"/>
    <property type="evidence" value="ECO:0007669"/>
    <property type="project" value="TreeGrafter"/>
</dbReference>
<accession>A0A7J5A564</accession>
<reference evidence="2 3" key="1">
    <citation type="submission" date="2019-09" db="EMBL/GenBank/DDBJ databases">
        <authorList>
            <person name="Cao W.R."/>
        </authorList>
    </citation>
    <scope>NUCLEOTIDE SEQUENCE [LARGE SCALE GENOMIC DNA]</scope>
    <source>
        <strain evidence="3">a4</strain>
    </source>
</reference>
<dbReference type="GO" id="GO:0003824">
    <property type="term" value="F:catalytic activity"/>
    <property type="evidence" value="ECO:0007669"/>
    <property type="project" value="InterPro"/>
</dbReference>
<dbReference type="RefSeq" id="WP_150901492.1">
    <property type="nucleotide sequence ID" value="NZ_WAAU01000080.1"/>
</dbReference>
<dbReference type="SUPFAM" id="SSF52777">
    <property type="entry name" value="CoA-dependent acyltransferases"/>
    <property type="match status" value="2"/>
</dbReference>
<dbReference type="GO" id="GO:0044550">
    <property type="term" value="P:secondary metabolite biosynthetic process"/>
    <property type="evidence" value="ECO:0007669"/>
    <property type="project" value="TreeGrafter"/>
</dbReference>
<dbReference type="EMBL" id="WAAU01000080">
    <property type="protein sequence ID" value="KAB1151732.1"/>
    <property type="molecule type" value="Genomic_DNA"/>
</dbReference>
<organism evidence="2 3">
    <name type="scientific">Tenacibaculum aiptasiae</name>
    <dbReference type="NCBI Taxonomy" id="426481"/>
    <lineage>
        <taxon>Bacteria</taxon>
        <taxon>Pseudomonadati</taxon>
        <taxon>Bacteroidota</taxon>
        <taxon>Flavobacteriia</taxon>
        <taxon>Flavobacteriales</taxon>
        <taxon>Flavobacteriaceae</taxon>
        <taxon>Tenacibaculum</taxon>
    </lineage>
</organism>
<feature type="domain" description="Condensation" evidence="1">
    <location>
        <begin position="2"/>
        <end position="445"/>
    </location>
</feature>
<keyword evidence="3" id="KW-1185">Reference proteome</keyword>
<protein>
    <recommendedName>
        <fullName evidence="1">Condensation domain-containing protein</fullName>
    </recommendedName>
</protein>
<dbReference type="InterPro" id="IPR001242">
    <property type="entry name" value="Condensation_dom"/>
</dbReference>
<dbReference type="GO" id="GO:0043041">
    <property type="term" value="P:amino acid activation for nonribosomal peptide biosynthetic process"/>
    <property type="evidence" value="ECO:0007669"/>
    <property type="project" value="TreeGrafter"/>
</dbReference>
<dbReference type="AlphaFoldDB" id="A0A7J5A564"/>
<feature type="non-terminal residue" evidence="2">
    <location>
        <position position="504"/>
    </location>
</feature>
<evidence type="ECO:0000313" key="3">
    <source>
        <dbReference type="Proteomes" id="UP000467305"/>
    </source>
</evidence>
<dbReference type="Gene3D" id="3.30.559.30">
    <property type="entry name" value="Nonribosomal peptide synthetase, condensation domain"/>
    <property type="match status" value="1"/>
</dbReference>